<comment type="caution">
    <text evidence="1">The sequence shown here is derived from an EMBL/GenBank/DDBJ whole genome shotgun (WGS) entry which is preliminary data.</text>
</comment>
<protein>
    <recommendedName>
        <fullName evidence="3">GLPGLI family protein</fullName>
    </recommendedName>
</protein>
<gene>
    <name evidence="1" type="ORF">GCM10023189_51650</name>
</gene>
<dbReference type="Proteomes" id="UP001501175">
    <property type="component" value="Unassembled WGS sequence"/>
</dbReference>
<dbReference type="RefSeq" id="WP_345248549.1">
    <property type="nucleotide sequence ID" value="NZ_BAABHD010000082.1"/>
</dbReference>
<evidence type="ECO:0000313" key="1">
    <source>
        <dbReference type="EMBL" id="GAA4467627.1"/>
    </source>
</evidence>
<evidence type="ECO:0000313" key="2">
    <source>
        <dbReference type="Proteomes" id="UP001501175"/>
    </source>
</evidence>
<keyword evidence="2" id="KW-1185">Reference proteome</keyword>
<reference evidence="2" key="1">
    <citation type="journal article" date="2019" name="Int. J. Syst. Evol. Microbiol.">
        <title>The Global Catalogue of Microorganisms (GCM) 10K type strain sequencing project: providing services to taxonomists for standard genome sequencing and annotation.</title>
        <authorList>
            <consortium name="The Broad Institute Genomics Platform"/>
            <consortium name="The Broad Institute Genome Sequencing Center for Infectious Disease"/>
            <person name="Wu L."/>
            <person name="Ma J."/>
        </authorList>
    </citation>
    <scope>NUCLEOTIDE SEQUENCE [LARGE SCALE GENOMIC DNA]</scope>
    <source>
        <strain evidence="2">JCM 17927</strain>
    </source>
</reference>
<accession>A0ABP8NLZ2</accession>
<organism evidence="1 2">
    <name type="scientific">Nibrella saemangeumensis</name>
    <dbReference type="NCBI Taxonomy" id="1084526"/>
    <lineage>
        <taxon>Bacteria</taxon>
        <taxon>Pseudomonadati</taxon>
        <taxon>Bacteroidota</taxon>
        <taxon>Cytophagia</taxon>
        <taxon>Cytophagales</taxon>
        <taxon>Spirosomataceae</taxon>
        <taxon>Nibrella</taxon>
    </lineage>
</organism>
<name>A0ABP8NLZ2_9BACT</name>
<evidence type="ECO:0008006" key="3">
    <source>
        <dbReference type="Google" id="ProtNLM"/>
    </source>
</evidence>
<dbReference type="EMBL" id="BAABHD010000082">
    <property type="protein sequence ID" value="GAA4467627.1"/>
    <property type="molecule type" value="Genomic_DNA"/>
</dbReference>
<sequence length="235" mass="26586">MRIVGLLALICFVGVGAYGQKCVVSKDAKGRVVTICQMYFAQIEPRTTGLERPSYKEMVYLGSEYFGFPVWQDGTVQLAGRQIRGALAYNIITDELLYQLGNSTAVEKAIPEAFTIGGHRFIRDASKGIGRDSRYYMVLNNGPTRLLKSFKCQLRGREENNGYTKMDEFDGRYETQEQYYIKKGSAVPEPVTLTRKSLQAVLGDRADAITDKLPRRRITEENVIEVLKHYDGQMQ</sequence>
<proteinExistence type="predicted"/>